<accession>A0A2D0NHJ8</accession>
<proteinExistence type="predicted"/>
<evidence type="ECO:0000313" key="2">
    <source>
        <dbReference type="Proteomes" id="UP000223913"/>
    </source>
</evidence>
<organism evidence="1 2">
    <name type="scientific">Flavilitoribacter nigricans (strain ATCC 23147 / DSM 23189 / NBRC 102662 / NCIMB 1420 / SS-2)</name>
    <name type="common">Lewinella nigricans</name>
    <dbReference type="NCBI Taxonomy" id="1122177"/>
    <lineage>
        <taxon>Bacteria</taxon>
        <taxon>Pseudomonadati</taxon>
        <taxon>Bacteroidota</taxon>
        <taxon>Saprospiria</taxon>
        <taxon>Saprospirales</taxon>
        <taxon>Lewinellaceae</taxon>
        <taxon>Flavilitoribacter</taxon>
    </lineage>
</organism>
<dbReference type="Proteomes" id="UP000223913">
    <property type="component" value="Unassembled WGS sequence"/>
</dbReference>
<keyword evidence="2" id="KW-1185">Reference proteome</keyword>
<evidence type="ECO:0008006" key="3">
    <source>
        <dbReference type="Google" id="ProtNLM"/>
    </source>
</evidence>
<reference evidence="1 2" key="1">
    <citation type="submission" date="2017-10" db="EMBL/GenBank/DDBJ databases">
        <title>The draft genome sequence of Lewinella nigricans NBRC 102662.</title>
        <authorList>
            <person name="Wang K."/>
        </authorList>
    </citation>
    <scope>NUCLEOTIDE SEQUENCE [LARGE SCALE GENOMIC DNA]</scope>
    <source>
        <strain evidence="1 2">NBRC 102662</strain>
    </source>
</reference>
<dbReference type="AlphaFoldDB" id="A0A2D0NHJ8"/>
<gene>
    <name evidence="1" type="ORF">CRP01_05995</name>
</gene>
<evidence type="ECO:0000313" key="1">
    <source>
        <dbReference type="EMBL" id="PHN07649.1"/>
    </source>
</evidence>
<dbReference type="OrthoDB" id="1362002at2"/>
<dbReference type="InterPro" id="IPR021388">
    <property type="entry name" value="DUF3024"/>
</dbReference>
<sequence>MLEKVAQIFKLQHRNQHLYVMEEKQALAKARYYAMEYVEENRPPLHLRDKVDLGFSLDNRELRIFEIRPVYNDPEIKIESDVARAKYIKSRDIWKVYWKRANGNWEPYRPGGDSEVDDITEFFSLLDEDKYGAFWG</sequence>
<comment type="caution">
    <text evidence="1">The sequence shown here is derived from an EMBL/GenBank/DDBJ whole genome shotgun (WGS) entry which is preliminary data.</text>
</comment>
<dbReference type="EMBL" id="PDUD01000009">
    <property type="protein sequence ID" value="PHN07649.1"/>
    <property type="molecule type" value="Genomic_DNA"/>
</dbReference>
<protein>
    <recommendedName>
        <fullName evidence="3">DUF3024 domain-containing protein</fullName>
    </recommendedName>
</protein>
<name>A0A2D0NHJ8_FLAN2</name>
<dbReference type="Pfam" id="PF11225">
    <property type="entry name" value="DUF3024"/>
    <property type="match status" value="1"/>
</dbReference>